<reference evidence="1" key="2">
    <citation type="submission" date="2025-09" db="UniProtKB">
        <authorList>
            <consortium name="EnsemblPlants"/>
        </authorList>
    </citation>
    <scope>IDENTIFICATION</scope>
</reference>
<dbReference type="EnsemblPlants" id="AVESA.00010b.r2.7CG0697180.1">
    <property type="protein sequence ID" value="AVESA.00010b.r2.7CG0697180.1.CDS"/>
    <property type="gene ID" value="AVESA.00010b.r2.7CG0697180"/>
</dbReference>
<evidence type="ECO:0000313" key="1">
    <source>
        <dbReference type="EnsemblPlants" id="AVESA.00010b.r2.7CG0697180.1.CDS"/>
    </source>
</evidence>
<evidence type="ECO:0000313" key="2">
    <source>
        <dbReference type="Proteomes" id="UP001732700"/>
    </source>
</evidence>
<name>A0ACD6A6I4_AVESA</name>
<keyword evidence="2" id="KW-1185">Reference proteome</keyword>
<dbReference type="Proteomes" id="UP001732700">
    <property type="component" value="Chromosome 7C"/>
</dbReference>
<protein>
    <submittedName>
        <fullName evidence="1">Uncharacterized protein</fullName>
    </submittedName>
</protein>
<accession>A0ACD6A6I4</accession>
<reference evidence="1" key="1">
    <citation type="submission" date="2021-05" db="EMBL/GenBank/DDBJ databases">
        <authorList>
            <person name="Scholz U."/>
            <person name="Mascher M."/>
            <person name="Fiebig A."/>
        </authorList>
    </citation>
    <scope>NUCLEOTIDE SEQUENCE [LARGE SCALE GENOMIC DNA]</scope>
</reference>
<proteinExistence type="predicted"/>
<sequence>MPSWGDGSNSSDSILGDLTPMDYAPDTILDPSFTGIAVGCGTVCSVHKLEPRQCVAFDGADTGRRFLMCQVENQVENCGIHSWVDDEWCDTLKHCLLKLW</sequence>
<organism evidence="1 2">
    <name type="scientific">Avena sativa</name>
    <name type="common">Oat</name>
    <dbReference type="NCBI Taxonomy" id="4498"/>
    <lineage>
        <taxon>Eukaryota</taxon>
        <taxon>Viridiplantae</taxon>
        <taxon>Streptophyta</taxon>
        <taxon>Embryophyta</taxon>
        <taxon>Tracheophyta</taxon>
        <taxon>Spermatophyta</taxon>
        <taxon>Magnoliopsida</taxon>
        <taxon>Liliopsida</taxon>
        <taxon>Poales</taxon>
        <taxon>Poaceae</taxon>
        <taxon>BOP clade</taxon>
        <taxon>Pooideae</taxon>
        <taxon>Poodae</taxon>
        <taxon>Poeae</taxon>
        <taxon>Poeae Chloroplast Group 1 (Aveneae type)</taxon>
        <taxon>Aveninae</taxon>
        <taxon>Avena</taxon>
    </lineage>
</organism>